<dbReference type="GO" id="GO:0046982">
    <property type="term" value="F:protein heterodimerization activity"/>
    <property type="evidence" value="ECO:0007669"/>
    <property type="project" value="InterPro"/>
</dbReference>
<dbReference type="EMBL" id="HBEN01000022">
    <property type="protein sequence ID" value="CAD8428679.1"/>
    <property type="molecule type" value="Transcribed_RNA"/>
</dbReference>
<dbReference type="GO" id="GO:0017025">
    <property type="term" value="F:TBP-class protein binding"/>
    <property type="evidence" value="ECO:0007669"/>
    <property type="project" value="TreeGrafter"/>
</dbReference>
<dbReference type="SUPFAM" id="SSF47113">
    <property type="entry name" value="Histone-fold"/>
    <property type="match status" value="1"/>
</dbReference>
<dbReference type="InterPro" id="IPR009072">
    <property type="entry name" value="Histone-fold"/>
</dbReference>
<dbReference type="InterPro" id="IPR042225">
    <property type="entry name" value="Ncb2"/>
</dbReference>
<proteinExistence type="predicted"/>
<feature type="compositionally biased region" description="Pro residues" evidence="3">
    <location>
        <begin position="140"/>
        <end position="152"/>
    </location>
</feature>
<accession>A0A7S0CND4</accession>
<dbReference type="Gene3D" id="1.10.20.10">
    <property type="entry name" value="Histone, subunit A"/>
    <property type="match status" value="1"/>
</dbReference>
<name>A0A7S0CND4_MICPS</name>
<gene>
    <name evidence="5" type="ORF">MSP1401_LOCUS20</name>
</gene>
<dbReference type="PANTHER" id="PTHR46138:SF1">
    <property type="entry name" value="PROTEIN DR1"/>
    <property type="match status" value="1"/>
</dbReference>
<keyword evidence="2" id="KW-0539">Nucleus</keyword>
<dbReference type="GO" id="GO:0017054">
    <property type="term" value="C:negative cofactor 2 complex"/>
    <property type="evidence" value="ECO:0007669"/>
    <property type="project" value="InterPro"/>
</dbReference>
<dbReference type="Pfam" id="PF00808">
    <property type="entry name" value="CBFD_NFYB_HMF"/>
    <property type="match status" value="1"/>
</dbReference>
<protein>
    <recommendedName>
        <fullName evidence="4">Transcription factor CBF/NF-Y/archaeal histone domain-containing protein</fullName>
    </recommendedName>
</protein>
<dbReference type="GO" id="GO:0016251">
    <property type="term" value="F:RNA polymerase II general transcription initiation factor activity"/>
    <property type="evidence" value="ECO:0007669"/>
    <property type="project" value="TreeGrafter"/>
</dbReference>
<reference evidence="5" key="1">
    <citation type="submission" date="2021-01" db="EMBL/GenBank/DDBJ databases">
        <authorList>
            <person name="Corre E."/>
            <person name="Pelletier E."/>
            <person name="Niang G."/>
            <person name="Scheremetjew M."/>
            <person name="Finn R."/>
            <person name="Kale V."/>
            <person name="Holt S."/>
            <person name="Cochrane G."/>
            <person name="Meng A."/>
            <person name="Brown T."/>
            <person name="Cohen L."/>
        </authorList>
    </citation>
    <scope>NUCLEOTIDE SEQUENCE</scope>
    <source>
        <strain evidence="5">CCAC1681</strain>
    </source>
</reference>
<sequence length="161" mass="17207">MADDGEGSLPKATVAKMISERLPPGLKLTAEVKEMILEACNEFVQCVSSEANEISTKENKSTIMPEHVVGALESLDFASYVETVSAAMLEMKEEGKELRAEKKKKKGMQMTPEEALAMQQKMFAEAKARYESGEPAAAPAGPPVAAPPPEPPVDAQAGSLE</sequence>
<evidence type="ECO:0000259" key="4">
    <source>
        <dbReference type="Pfam" id="PF00808"/>
    </source>
</evidence>
<dbReference type="CDD" id="cd22905">
    <property type="entry name" value="HFD_Dr1"/>
    <property type="match status" value="1"/>
</dbReference>
<dbReference type="GO" id="GO:0051123">
    <property type="term" value="P:RNA polymerase II preinitiation complex assembly"/>
    <property type="evidence" value="ECO:0007669"/>
    <property type="project" value="TreeGrafter"/>
</dbReference>
<organism evidence="5">
    <name type="scientific">Micromonas pusilla</name>
    <name type="common">Picoplanktonic green alga</name>
    <name type="synonym">Chromulina pusilla</name>
    <dbReference type="NCBI Taxonomy" id="38833"/>
    <lineage>
        <taxon>Eukaryota</taxon>
        <taxon>Viridiplantae</taxon>
        <taxon>Chlorophyta</taxon>
        <taxon>Mamiellophyceae</taxon>
        <taxon>Mamiellales</taxon>
        <taxon>Mamiellaceae</taxon>
        <taxon>Micromonas</taxon>
    </lineage>
</organism>
<dbReference type="GO" id="GO:0000122">
    <property type="term" value="P:negative regulation of transcription by RNA polymerase II"/>
    <property type="evidence" value="ECO:0007669"/>
    <property type="project" value="InterPro"/>
</dbReference>
<dbReference type="InterPro" id="IPR003958">
    <property type="entry name" value="CBFA_NFYB_domain"/>
</dbReference>
<dbReference type="AlphaFoldDB" id="A0A7S0CND4"/>
<feature type="domain" description="Transcription factor CBF/NF-Y/archaeal histone" evidence="4">
    <location>
        <begin position="8"/>
        <end position="72"/>
    </location>
</feature>
<evidence type="ECO:0000313" key="5">
    <source>
        <dbReference type="EMBL" id="CAD8428679.1"/>
    </source>
</evidence>
<dbReference type="PANTHER" id="PTHR46138">
    <property type="entry name" value="PROTEIN DR1"/>
    <property type="match status" value="1"/>
</dbReference>
<evidence type="ECO:0000256" key="3">
    <source>
        <dbReference type="SAM" id="MobiDB-lite"/>
    </source>
</evidence>
<comment type="subcellular location">
    <subcellularLocation>
        <location evidence="1">Nucleus</location>
    </subcellularLocation>
</comment>
<evidence type="ECO:0000256" key="1">
    <source>
        <dbReference type="ARBA" id="ARBA00004123"/>
    </source>
</evidence>
<feature type="region of interest" description="Disordered" evidence="3">
    <location>
        <begin position="127"/>
        <end position="161"/>
    </location>
</feature>
<evidence type="ECO:0000256" key="2">
    <source>
        <dbReference type="ARBA" id="ARBA00023242"/>
    </source>
</evidence>